<feature type="compositionally biased region" description="Polar residues" evidence="1">
    <location>
        <begin position="43"/>
        <end position="57"/>
    </location>
</feature>
<evidence type="ECO:0000256" key="1">
    <source>
        <dbReference type="SAM" id="MobiDB-lite"/>
    </source>
</evidence>
<comment type="caution">
    <text evidence="2">The sequence shown here is derived from an EMBL/GenBank/DDBJ whole genome shotgun (WGS) entry which is preliminary data.</text>
</comment>
<evidence type="ECO:0000313" key="3">
    <source>
        <dbReference type="Proteomes" id="UP001632037"/>
    </source>
</evidence>
<sequence>MPTLSQEGRILTKSGSALKYTRYWQLLKMRQQRIPQDGRGSGSVPNSRSAEQVNERQFGNWRGAEQMDRRQSRAKSE</sequence>
<dbReference type="EMBL" id="JBIMZQ010000004">
    <property type="protein sequence ID" value="KAL3672069.1"/>
    <property type="molecule type" value="Genomic_DNA"/>
</dbReference>
<gene>
    <name evidence="2" type="ORF">V7S43_002733</name>
</gene>
<feature type="compositionally biased region" description="Basic and acidic residues" evidence="1">
    <location>
        <begin position="65"/>
        <end position="77"/>
    </location>
</feature>
<reference evidence="2 3" key="1">
    <citation type="submission" date="2024-09" db="EMBL/GenBank/DDBJ databases">
        <title>Genome sequencing and assembly of Phytophthora oleae, isolate VK10A, causative agent of rot of olive drupes.</title>
        <authorList>
            <person name="Conti Taguali S."/>
            <person name="Riolo M."/>
            <person name="La Spada F."/>
            <person name="Cacciola S.O."/>
            <person name="Dionisio G."/>
        </authorList>
    </citation>
    <scope>NUCLEOTIDE SEQUENCE [LARGE SCALE GENOMIC DNA]</scope>
    <source>
        <strain evidence="2 3">VK10A</strain>
    </source>
</reference>
<organism evidence="2 3">
    <name type="scientific">Phytophthora oleae</name>
    <dbReference type="NCBI Taxonomy" id="2107226"/>
    <lineage>
        <taxon>Eukaryota</taxon>
        <taxon>Sar</taxon>
        <taxon>Stramenopiles</taxon>
        <taxon>Oomycota</taxon>
        <taxon>Peronosporomycetes</taxon>
        <taxon>Peronosporales</taxon>
        <taxon>Peronosporaceae</taxon>
        <taxon>Phytophthora</taxon>
    </lineage>
</organism>
<accession>A0ABD3G2I5</accession>
<proteinExistence type="predicted"/>
<feature type="region of interest" description="Disordered" evidence="1">
    <location>
        <begin position="32"/>
        <end position="77"/>
    </location>
</feature>
<name>A0ABD3G2I5_9STRA</name>
<evidence type="ECO:0000313" key="2">
    <source>
        <dbReference type="EMBL" id="KAL3672069.1"/>
    </source>
</evidence>
<dbReference type="Proteomes" id="UP001632037">
    <property type="component" value="Unassembled WGS sequence"/>
</dbReference>
<keyword evidence="3" id="KW-1185">Reference proteome</keyword>
<dbReference type="AlphaFoldDB" id="A0ABD3G2I5"/>
<protein>
    <submittedName>
        <fullName evidence="2">Uncharacterized protein</fullName>
    </submittedName>
</protein>